<dbReference type="PANTHER" id="PTHR36503:SF2">
    <property type="entry name" value="BLR2408 PROTEIN"/>
    <property type="match status" value="1"/>
</dbReference>
<dbReference type="InterPro" id="IPR037523">
    <property type="entry name" value="VOC_core"/>
</dbReference>
<dbReference type="AlphaFoldDB" id="A0A345PGY6"/>
<name>A0A345PGY6_9BACI</name>
<reference evidence="3" key="1">
    <citation type="submission" date="2017-11" db="EMBL/GenBank/DDBJ databases">
        <authorList>
            <person name="Zhu W."/>
        </authorList>
    </citation>
    <scope>NUCLEOTIDE SEQUENCE [LARGE SCALE GENOMIC DNA]</scope>
    <source>
        <strain evidence="3">160</strain>
    </source>
</reference>
<dbReference type="KEGG" id="ocn:CUC15_10140"/>
<dbReference type="InterPro" id="IPR004360">
    <property type="entry name" value="Glyas_Fos-R_dOase_dom"/>
</dbReference>
<sequence>MAFTSKNIFINLSVKDVNKSTNFFKELGFEFNPQFSDETTSCMIISENIFAMIMIEERFKGFSKKEIVDTTTSAEAILSFSAESRDQVDKIVNKALSSGGKSFSEPQDHGFMYIRGFQDLDGHLWEVAYIDESAINQE</sequence>
<keyword evidence="2" id="KW-0223">Dioxygenase</keyword>
<evidence type="ECO:0000313" key="2">
    <source>
        <dbReference type="EMBL" id="AXI09266.1"/>
    </source>
</evidence>
<evidence type="ECO:0000259" key="1">
    <source>
        <dbReference type="PROSITE" id="PS51819"/>
    </source>
</evidence>
<dbReference type="OrthoDB" id="9798430at2"/>
<protein>
    <submittedName>
        <fullName evidence="2">Glyoxalase/bleomycin resistance/extradiol dioxygenase family protein</fullName>
    </submittedName>
</protein>
<proteinExistence type="predicted"/>
<dbReference type="PROSITE" id="PS51819">
    <property type="entry name" value="VOC"/>
    <property type="match status" value="1"/>
</dbReference>
<evidence type="ECO:0000313" key="3">
    <source>
        <dbReference type="Proteomes" id="UP000253908"/>
    </source>
</evidence>
<feature type="domain" description="VOC" evidence="1">
    <location>
        <begin position="6"/>
        <end position="130"/>
    </location>
</feature>
<dbReference type="RefSeq" id="WP_114916554.1">
    <property type="nucleotide sequence ID" value="NZ_CP024848.1"/>
</dbReference>
<gene>
    <name evidence="2" type="ORF">CUC15_10140</name>
</gene>
<dbReference type="SUPFAM" id="SSF54593">
    <property type="entry name" value="Glyoxalase/Bleomycin resistance protein/Dihydroxybiphenyl dioxygenase"/>
    <property type="match status" value="1"/>
</dbReference>
<dbReference type="PANTHER" id="PTHR36503">
    <property type="entry name" value="BLR2520 PROTEIN"/>
    <property type="match status" value="1"/>
</dbReference>
<dbReference type="Gene3D" id="3.10.180.10">
    <property type="entry name" value="2,3-Dihydroxybiphenyl 1,2-Dioxygenase, domain 1"/>
    <property type="match status" value="1"/>
</dbReference>
<dbReference type="EMBL" id="CP024848">
    <property type="protein sequence ID" value="AXI09266.1"/>
    <property type="molecule type" value="Genomic_DNA"/>
</dbReference>
<keyword evidence="3" id="KW-1185">Reference proteome</keyword>
<dbReference type="Proteomes" id="UP000253908">
    <property type="component" value="Chromosome"/>
</dbReference>
<accession>A0A345PGY6</accession>
<dbReference type="Pfam" id="PF00903">
    <property type="entry name" value="Glyoxalase"/>
    <property type="match status" value="1"/>
</dbReference>
<keyword evidence="2" id="KW-0560">Oxidoreductase</keyword>
<organism evidence="2 3">
    <name type="scientific">Oceanobacillus zhaokaii</name>
    <dbReference type="NCBI Taxonomy" id="2052660"/>
    <lineage>
        <taxon>Bacteria</taxon>
        <taxon>Bacillati</taxon>
        <taxon>Bacillota</taxon>
        <taxon>Bacilli</taxon>
        <taxon>Bacillales</taxon>
        <taxon>Bacillaceae</taxon>
        <taxon>Oceanobacillus</taxon>
    </lineage>
</organism>
<dbReference type="InterPro" id="IPR029068">
    <property type="entry name" value="Glyas_Bleomycin-R_OHBP_Dase"/>
</dbReference>
<dbReference type="GO" id="GO:0051213">
    <property type="term" value="F:dioxygenase activity"/>
    <property type="evidence" value="ECO:0007669"/>
    <property type="project" value="UniProtKB-KW"/>
</dbReference>